<evidence type="ECO:0000256" key="7">
    <source>
        <dbReference type="RuleBase" id="RU004335"/>
    </source>
</evidence>
<evidence type="ECO:0000256" key="6">
    <source>
        <dbReference type="ARBA" id="ARBA00023295"/>
    </source>
</evidence>
<evidence type="ECO:0000313" key="9">
    <source>
        <dbReference type="Proteomes" id="UP000504610"/>
    </source>
</evidence>
<keyword evidence="5" id="KW-0378">Hydrolase</keyword>
<evidence type="ECO:0000256" key="8">
    <source>
        <dbReference type="SAM" id="SignalP"/>
    </source>
</evidence>
<dbReference type="InterPro" id="IPR000490">
    <property type="entry name" value="Glyco_hydro_17"/>
</dbReference>
<evidence type="ECO:0000256" key="2">
    <source>
        <dbReference type="ARBA" id="ARBA00008773"/>
    </source>
</evidence>
<comment type="similarity">
    <text evidence="2 7">Belongs to the glycosyl hydrolase 17 family.</text>
</comment>
<dbReference type="AlphaFoldDB" id="A0A6J0K2Y0"/>
<dbReference type="Gene3D" id="3.20.20.80">
    <property type="entry name" value="Glycosidases"/>
    <property type="match status" value="1"/>
</dbReference>
<feature type="chain" id="PRO_5026983395" description="glucan endo-1,3-beta-D-glucosidase" evidence="8">
    <location>
        <begin position="23"/>
        <end position="393"/>
    </location>
</feature>
<dbReference type="Proteomes" id="UP000504610">
    <property type="component" value="Chromosome 6"/>
</dbReference>
<comment type="catalytic activity">
    <reaction evidence="1">
        <text>Hydrolysis of (1-&gt;3)-beta-D-glucosidic linkages in (1-&gt;3)-beta-D-glucans.</text>
        <dbReference type="EC" id="3.2.1.39"/>
    </reaction>
</comment>
<dbReference type="OrthoDB" id="77201at2759"/>
<dbReference type="SUPFAM" id="SSF51445">
    <property type="entry name" value="(Trans)glycosidases"/>
    <property type="match status" value="1"/>
</dbReference>
<sequence>MATRSLFFFKALLLFFLVLSDSFSARSNGQGGVGINYGQIANNLPSPSRVAVLLRSLNITRVKLYDADPNVLLSFSNSQVDFMIGLGNEFLQNMSADPTRAQSWLQQRLQPHIAKTRITSIVVGNEIFKTNDRVLISSLLPAMKAVYSALTGLGLEKQVTVTSAHSLDMLQTSYPPSSGSFKEEFVQFLQPILDFHSQIKSPFLINAYPFFAYKDSPKEIPLEYVLFQPNQGMVDPNTNLHYDNMLFAQIDALYAAIKTLGHTDVEVRISETGWPSKGDENEIGASPENAALYNGNLLRLVQERKGTPGKRSVPIDVYVFALFNENLKPGPTSERNYGLFYPDGKPVYNVGLQGYLPDIVYSSTASSIKTLNLWRAVMGLAVAVLIVLRMGSK</sequence>
<dbReference type="RefSeq" id="XP_018441816.1">
    <property type="nucleotide sequence ID" value="XM_018586314.2"/>
</dbReference>
<dbReference type="GeneID" id="108813684"/>
<reference evidence="10" key="2">
    <citation type="submission" date="2025-08" db="UniProtKB">
        <authorList>
            <consortium name="RefSeq"/>
        </authorList>
    </citation>
    <scope>IDENTIFICATION</scope>
    <source>
        <tissue evidence="10">Leaf</tissue>
    </source>
</reference>
<evidence type="ECO:0000256" key="5">
    <source>
        <dbReference type="ARBA" id="ARBA00022801"/>
    </source>
</evidence>
<reference evidence="9" key="1">
    <citation type="journal article" date="2019" name="Database">
        <title>The radish genome database (RadishGD): an integrated information resource for radish genomics.</title>
        <authorList>
            <person name="Yu H.J."/>
            <person name="Baek S."/>
            <person name="Lee Y.J."/>
            <person name="Cho A."/>
            <person name="Mun J.H."/>
        </authorList>
    </citation>
    <scope>NUCLEOTIDE SEQUENCE [LARGE SCALE GENOMIC DNA]</scope>
    <source>
        <strain evidence="9">cv. WK10039</strain>
    </source>
</reference>
<dbReference type="GO" id="GO:0042973">
    <property type="term" value="F:glucan endo-1,3-beta-D-glucosidase activity"/>
    <property type="evidence" value="ECO:0007669"/>
    <property type="project" value="UniProtKB-EC"/>
</dbReference>
<dbReference type="EC" id="3.2.1.39" evidence="3"/>
<dbReference type="KEGG" id="rsz:108813684"/>
<evidence type="ECO:0000256" key="4">
    <source>
        <dbReference type="ARBA" id="ARBA00022729"/>
    </source>
</evidence>
<keyword evidence="6" id="KW-0326">Glycosidase</keyword>
<dbReference type="PANTHER" id="PTHR32227">
    <property type="entry name" value="GLUCAN ENDO-1,3-BETA-GLUCOSIDASE BG1-RELATED-RELATED"/>
    <property type="match status" value="1"/>
</dbReference>
<evidence type="ECO:0000313" key="10">
    <source>
        <dbReference type="RefSeq" id="XP_018441816.1"/>
    </source>
</evidence>
<keyword evidence="4 8" id="KW-0732">Signal</keyword>
<organism evidence="9 10">
    <name type="scientific">Raphanus sativus</name>
    <name type="common">Radish</name>
    <name type="synonym">Raphanus raphanistrum var. sativus</name>
    <dbReference type="NCBI Taxonomy" id="3726"/>
    <lineage>
        <taxon>Eukaryota</taxon>
        <taxon>Viridiplantae</taxon>
        <taxon>Streptophyta</taxon>
        <taxon>Embryophyta</taxon>
        <taxon>Tracheophyta</taxon>
        <taxon>Spermatophyta</taxon>
        <taxon>Magnoliopsida</taxon>
        <taxon>eudicotyledons</taxon>
        <taxon>Gunneridae</taxon>
        <taxon>Pentapetalae</taxon>
        <taxon>rosids</taxon>
        <taxon>malvids</taxon>
        <taxon>Brassicales</taxon>
        <taxon>Brassicaceae</taxon>
        <taxon>Brassiceae</taxon>
        <taxon>Raphanus</taxon>
    </lineage>
</organism>
<name>A0A6J0K2Y0_RAPSA</name>
<protein>
    <recommendedName>
        <fullName evidence="3">glucan endo-1,3-beta-D-glucosidase</fullName>
        <ecNumber evidence="3">3.2.1.39</ecNumber>
    </recommendedName>
</protein>
<dbReference type="FunFam" id="3.20.20.80:FF:000005">
    <property type="entry name" value="Glucan endo-1,3-beta-glucosidase 14"/>
    <property type="match status" value="1"/>
</dbReference>
<evidence type="ECO:0000256" key="3">
    <source>
        <dbReference type="ARBA" id="ARBA00012780"/>
    </source>
</evidence>
<accession>A0A6J0K2Y0</accession>
<gene>
    <name evidence="10" type="primary">LOC108813684</name>
</gene>
<dbReference type="InterPro" id="IPR017853">
    <property type="entry name" value="GH"/>
</dbReference>
<evidence type="ECO:0000256" key="1">
    <source>
        <dbReference type="ARBA" id="ARBA00000382"/>
    </source>
</evidence>
<keyword evidence="9" id="KW-1185">Reference proteome</keyword>
<dbReference type="GO" id="GO:0005975">
    <property type="term" value="P:carbohydrate metabolic process"/>
    <property type="evidence" value="ECO:0007669"/>
    <property type="project" value="InterPro"/>
</dbReference>
<feature type="signal peptide" evidence="8">
    <location>
        <begin position="1"/>
        <end position="22"/>
    </location>
</feature>
<proteinExistence type="inferred from homology"/>
<dbReference type="Pfam" id="PF00332">
    <property type="entry name" value="Glyco_hydro_17"/>
    <property type="match status" value="1"/>
</dbReference>
<dbReference type="InterPro" id="IPR044965">
    <property type="entry name" value="Glyco_hydro_17_plant"/>
</dbReference>